<keyword evidence="2" id="KW-1185">Reference proteome</keyword>
<comment type="caution">
    <text evidence="1">The sequence shown here is derived from an EMBL/GenBank/DDBJ whole genome shotgun (WGS) entry which is preliminary data.</text>
</comment>
<proteinExistence type="predicted"/>
<evidence type="ECO:0000313" key="1">
    <source>
        <dbReference type="EMBL" id="PKY08684.1"/>
    </source>
</evidence>
<dbReference type="Proteomes" id="UP000234254">
    <property type="component" value="Unassembled WGS sequence"/>
</dbReference>
<dbReference type="AlphaFoldDB" id="A0A2I1DFN5"/>
<reference evidence="1" key="1">
    <citation type="submission" date="2016-12" db="EMBL/GenBank/DDBJ databases">
        <title>The genomes of Aspergillus section Nigri reveals drivers in fungal speciation.</title>
        <authorList>
            <consortium name="DOE Joint Genome Institute"/>
            <person name="Vesth T.C."/>
            <person name="Nybo J."/>
            <person name="Theobald S."/>
            <person name="Brandl J."/>
            <person name="Frisvad J.C."/>
            <person name="Nielsen K.F."/>
            <person name="Lyhne E.K."/>
            <person name="Kogle M.E."/>
            <person name="Kuo A."/>
            <person name="Riley R."/>
            <person name="Clum A."/>
            <person name="Nolan M."/>
            <person name="Lipzen A."/>
            <person name="Salamov A."/>
            <person name="Henrissat B."/>
            <person name="Wiebenga A."/>
            <person name="De vries R.P."/>
            <person name="Grigoriev I.V."/>
            <person name="Mortensen U.H."/>
            <person name="Andersen M.R."/>
            <person name="Baker S.E."/>
        </authorList>
    </citation>
    <scope>NUCLEOTIDE SEQUENCE</scope>
    <source>
        <strain evidence="1">IBT 28561</strain>
    </source>
</reference>
<name>A0A2I1DFN5_ASPC2</name>
<dbReference type="EMBL" id="MSFM01000001">
    <property type="protein sequence ID" value="PKY08684.1"/>
    <property type="molecule type" value="Genomic_DNA"/>
</dbReference>
<organism evidence="1 2">
    <name type="scientific">Aspergillus campestris (strain IBT 28561)</name>
    <dbReference type="NCBI Taxonomy" id="1392248"/>
    <lineage>
        <taxon>Eukaryota</taxon>
        <taxon>Fungi</taxon>
        <taxon>Dikarya</taxon>
        <taxon>Ascomycota</taxon>
        <taxon>Pezizomycotina</taxon>
        <taxon>Eurotiomycetes</taxon>
        <taxon>Eurotiomycetidae</taxon>
        <taxon>Eurotiales</taxon>
        <taxon>Aspergillaceae</taxon>
        <taxon>Aspergillus</taxon>
        <taxon>Aspergillus subgen. Circumdati</taxon>
    </lineage>
</organism>
<accession>A0A2I1DFN5</accession>
<gene>
    <name evidence="1" type="ORF">P168DRAFT_278246</name>
</gene>
<dbReference type="RefSeq" id="XP_024697278.1">
    <property type="nucleotide sequence ID" value="XM_024835675.1"/>
</dbReference>
<sequence length="161" mass="18134">MSTRDFYTVAHETLQCIYSSVEVAQVAHARIQAHKATDGASDEGEAELAAVIHGLERLIDQFEFRLDTEIGDTPMAIRLKTTLRGIRDLLETLRPSPVLEDLCASLEQLGVERDDRTTGEHRKIEYATTAKRGIEMRARDRRKIMDATNRCSGSFEDNIVD</sequence>
<dbReference type="GeneID" id="36543199"/>
<evidence type="ECO:0000313" key="2">
    <source>
        <dbReference type="Proteomes" id="UP000234254"/>
    </source>
</evidence>
<protein>
    <submittedName>
        <fullName evidence="1">Uncharacterized protein</fullName>
    </submittedName>
</protein>
<dbReference type="VEuPathDB" id="FungiDB:P168DRAFT_278246"/>